<comment type="caution">
    <text evidence="1">The sequence shown here is derived from an EMBL/GenBank/DDBJ whole genome shotgun (WGS) entry which is preliminary data.</text>
</comment>
<protein>
    <submittedName>
        <fullName evidence="1">Uncharacterized protein</fullName>
    </submittedName>
</protein>
<dbReference type="Proteomes" id="UP000265520">
    <property type="component" value="Unassembled WGS sequence"/>
</dbReference>
<evidence type="ECO:0000313" key="2">
    <source>
        <dbReference type="Proteomes" id="UP000265520"/>
    </source>
</evidence>
<reference evidence="1 2" key="1">
    <citation type="journal article" date="2018" name="Front. Plant Sci.">
        <title>Red Clover (Trifolium pratense) and Zigzag Clover (T. medium) - A Picture of Genomic Similarities and Differences.</title>
        <authorList>
            <person name="Dluhosova J."/>
            <person name="Istvanek J."/>
            <person name="Nedelnik J."/>
            <person name="Repkova J."/>
        </authorList>
    </citation>
    <scope>NUCLEOTIDE SEQUENCE [LARGE SCALE GENOMIC DNA]</scope>
    <source>
        <strain evidence="2">cv. 10/8</strain>
        <tissue evidence="1">Leaf</tissue>
    </source>
</reference>
<sequence length="43" mass="5172">IHEEGTPDSHNHEFLEIVRFWADHLSEKKLEMECTLRSSFEEN</sequence>
<feature type="non-terminal residue" evidence="1">
    <location>
        <position position="1"/>
    </location>
</feature>
<keyword evidence="2" id="KW-1185">Reference proteome</keyword>
<accession>A0A392S5T4</accession>
<evidence type="ECO:0000313" key="1">
    <source>
        <dbReference type="EMBL" id="MCI43782.1"/>
    </source>
</evidence>
<name>A0A392S5T4_9FABA</name>
<dbReference type="AlphaFoldDB" id="A0A392S5T4"/>
<dbReference type="EMBL" id="LXQA010321867">
    <property type="protein sequence ID" value="MCI43782.1"/>
    <property type="molecule type" value="Genomic_DNA"/>
</dbReference>
<organism evidence="1 2">
    <name type="scientific">Trifolium medium</name>
    <dbReference type="NCBI Taxonomy" id="97028"/>
    <lineage>
        <taxon>Eukaryota</taxon>
        <taxon>Viridiplantae</taxon>
        <taxon>Streptophyta</taxon>
        <taxon>Embryophyta</taxon>
        <taxon>Tracheophyta</taxon>
        <taxon>Spermatophyta</taxon>
        <taxon>Magnoliopsida</taxon>
        <taxon>eudicotyledons</taxon>
        <taxon>Gunneridae</taxon>
        <taxon>Pentapetalae</taxon>
        <taxon>rosids</taxon>
        <taxon>fabids</taxon>
        <taxon>Fabales</taxon>
        <taxon>Fabaceae</taxon>
        <taxon>Papilionoideae</taxon>
        <taxon>50 kb inversion clade</taxon>
        <taxon>NPAAA clade</taxon>
        <taxon>Hologalegina</taxon>
        <taxon>IRL clade</taxon>
        <taxon>Trifolieae</taxon>
        <taxon>Trifolium</taxon>
    </lineage>
</organism>
<proteinExistence type="predicted"/>